<evidence type="ECO:0000313" key="2">
    <source>
        <dbReference type="EMBL" id="OEV09295.1"/>
    </source>
</evidence>
<name>A0A1E7KZF9_9ACTN</name>
<evidence type="ECO:0000256" key="1">
    <source>
        <dbReference type="SAM" id="MobiDB-lite"/>
    </source>
</evidence>
<reference evidence="2 3" key="1">
    <citation type="journal article" date="2016" name="Front. Microbiol.">
        <title>Comparative Genomics Analysis of Streptomyces Species Reveals Their Adaptation to the Marine Environment and Their Diversity at the Genomic Level.</title>
        <authorList>
            <person name="Tian X."/>
            <person name="Zhang Z."/>
            <person name="Yang T."/>
            <person name="Chen M."/>
            <person name="Li J."/>
            <person name="Chen F."/>
            <person name="Yang J."/>
            <person name="Li W."/>
            <person name="Zhang B."/>
            <person name="Zhang Z."/>
            <person name="Wu J."/>
            <person name="Zhang C."/>
            <person name="Long L."/>
            <person name="Xiao J."/>
        </authorList>
    </citation>
    <scope>NUCLEOTIDE SEQUENCE [LARGE SCALE GENOMIC DNA]</scope>
    <source>
        <strain evidence="2 3">SCSIO 10429</strain>
    </source>
</reference>
<comment type="caution">
    <text evidence="2">The sequence shown here is derived from an EMBL/GenBank/DDBJ whole genome shotgun (WGS) entry which is preliminary data.</text>
</comment>
<dbReference type="RefSeq" id="WP_070018787.1">
    <property type="nucleotide sequence ID" value="NZ_LJGW01000377.1"/>
</dbReference>
<protein>
    <submittedName>
        <fullName evidence="2">Uncharacterized protein</fullName>
    </submittedName>
</protein>
<feature type="compositionally biased region" description="Basic and acidic residues" evidence="1">
    <location>
        <begin position="118"/>
        <end position="135"/>
    </location>
</feature>
<proteinExistence type="predicted"/>
<dbReference type="EMBL" id="LJGW01000377">
    <property type="protein sequence ID" value="OEV09295.1"/>
    <property type="molecule type" value="Genomic_DNA"/>
</dbReference>
<accession>A0A1E7KZF9</accession>
<gene>
    <name evidence="2" type="ORF">AN218_22910</name>
</gene>
<feature type="region of interest" description="Disordered" evidence="1">
    <location>
        <begin position="77"/>
        <end position="105"/>
    </location>
</feature>
<dbReference type="Proteomes" id="UP000176005">
    <property type="component" value="Unassembled WGS sequence"/>
</dbReference>
<feature type="region of interest" description="Disordered" evidence="1">
    <location>
        <begin position="118"/>
        <end position="149"/>
    </location>
</feature>
<organism evidence="2 3">
    <name type="scientific">Streptomyces nanshensis</name>
    <dbReference type="NCBI Taxonomy" id="518642"/>
    <lineage>
        <taxon>Bacteria</taxon>
        <taxon>Bacillati</taxon>
        <taxon>Actinomycetota</taxon>
        <taxon>Actinomycetes</taxon>
        <taxon>Kitasatosporales</taxon>
        <taxon>Streptomycetaceae</taxon>
        <taxon>Streptomyces</taxon>
    </lineage>
</organism>
<keyword evidence="3" id="KW-1185">Reference proteome</keyword>
<evidence type="ECO:0000313" key="3">
    <source>
        <dbReference type="Proteomes" id="UP000176005"/>
    </source>
</evidence>
<sequence length="149" mass="17342">MDERLLKRLDEALHILAEDPGHPPHRRDLEAADEDVLKVVLSAAERAIRARDQVWALAATLVDTDVPLVIWPARSLDDHHATGEEAEREDERIRQRTAEGARNRAQWRRENLRMVQEHMDEREQRLDEELQRVDDEVAAGPPPRDRMGW</sequence>
<dbReference type="AlphaFoldDB" id="A0A1E7KZF9"/>